<evidence type="ECO:0000313" key="1">
    <source>
        <dbReference type="EMBL" id="KAJ8879565.1"/>
    </source>
</evidence>
<keyword evidence="2" id="KW-1185">Reference proteome</keyword>
<name>A0ABQ9H5N9_9NEOP</name>
<dbReference type="Proteomes" id="UP001159363">
    <property type="component" value="Chromosome 6"/>
</dbReference>
<dbReference type="InterPro" id="IPR036397">
    <property type="entry name" value="RNaseH_sf"/>
</dbReference>
<organism evidence="1 2">
    <name type="scientific">Dryococelus australis</name>
    <dbReference type="NCBI Taxonomy" id="614101"/>
    <lineage>
        <taxon>Eukaryota</taxon>
        <taxon>Metazoa</taxon>
        <taxon>Ecdysozoa</taxon>
        <taxon>Arthropoda</taxon>
        <taxon>Hexapoda</taxon>
        <taxon>Insecta</taxon>
        <taxon>Pterygota</taxon>
        <taxon>Neoptera</taxon>
        <taxon>Polyneoptera</taxon>
        <taxon>Phasmatodea</taxon>
        <taxon>Verophasmatodea</taxon>
        <taxon>Anareolatae</taxon>
        <taxon>Phasmatidae</taxon>
        <taxon>Eurycanthinae</taxon>
        <taxon>Dryococelus</taxon>
    </lineage>
</organism>
<gene>
    <name evidence="1" type="ORF">PR048_020173</name>
</gene>
<protein>
    <recommendedName>
        <fullName evidence="3">Integrase catalytic domain-containing protein</fullName>
    </recommendedName>
</protein>
<reference evidence="1 2" key="1">
    <citation type="submission" date="2023-02" db="EMBL/GenBank/DDBJ databases">
        <title>LHISI_Scaffold_Assembly.</title>
        <authorList>
            <person name="Stuart O.P."/>
            <person name="Cleave R."/>
            <person name="Magrath M.J.L."/>
            <person name="Mikheyev A.S."/>
        </authorList>
    </citation>
    <scope>NUCLEOTIDE SEQUENCE [LARGE SCALE GENOMIC DNA]</scope>
    <source>
        <strain evidence="1">Daus_M_001</strain>
        <tissue evidence="1">Leg muscle</tissue>
    </source>
</reference>
<dbReference type="SUPFAM" id="SSF53098">
    <property type="entry name" value="Ribonuclease H-like"/>
    <property type="match status" value="1"/>
</dbReference>
<proteinExistence type="predicted"/>
<sequence length="115" mass="13034">MKAFVLGHKVMSIQCDNGAKLNNENLQSFLKTKGNEIRYTMPYTPQQNGCADFPYREVVGLLMYLLICTKPYISYANNIASGTLENPSESDIIRAKQIYCHLNGKSELGIFYKKD</sequence>
<evidence type="ECO:0008006" key="3">
    <source>
        <dbReference type="Google" id="ProtNLM"/>
    </source>
</evidence>
<evidence type="ECO:0000313" key="2">
    <source>
        <dbReference type="Proteomes" id="UP001159363"/>
    </source>
</evidence>
<accession>A0ABQ9H5N9</accession>
<dbReference type="EMBL" id="JARBHB010000007">
    <property type="protein sequence ID" value="KAJ8879565.1"/>
    <property type="molecule type" value="Genomic_DNA"/>
</dbReference>
<comment type="caution">
    <text evidence="1">The sequence shown here is derived from an EMBL/GenBank/DDBJ whole genome shotgun (WGS) entry which is preliminary data.</text>
</comment>
<dbReference type="Gene3D" id="3.30.420.10">
    <property type="entry name" value="Ribonuclease H-like superfamily/Ribonuclease H"/>
    <property type="match status" value="1"/>
</dbReference>
<dbReference type="InterPro" id="IPR012337">
    <property type="entry name" value="RNaseH-like_sf"/>
</dbReference>